<evidence type="ECO:0000256" key="1">
    <source>
        <dbReference type="ARBA" id="ARBA00008239"/>
    </source>
</evidence>
<dbReference type="PIRSF" id="PIRSF002583">
    <property type="entry name" value="Hsp90"/>
    <property type="match status" value="1"/>
</dbReference>
<evidence type="ECO:0000256" key="2">
    <source>
        <dbReference type="ARBA" id="ARBA00022741"/>
    </source>
</evidence>
<comment type="caution">
    <text evidence="5">The sequence shown here is derived from an EMBL/GenBank/DDBJ whole genome shotgun (WGS) entry which is preliminary data.</text>
</comment>
<evidence type="ECO:0000313" key="5">
    <source>
        <dbReference type="EMBL" id="MBW7453274.1"/>
    </source>
</evidence>
<dbReference type="InterPro" id="IPR020575">
    <property type="entry name" value="Hsp90_N"/>
</dbReference>
<accession>A0ABS7BXA8</accession>
<comment type="similarity">
    <text evidence="1">Belongs to the heat shock protein 90 family.</text>
</comment>
<dbReference type="Pfam" id="PF13589">
    <property type="entry name" value="HATPase_c_3"/>
    <property type="match status" value="1"/>
</dbReference>
<dbReference type="EMBL" id="JAHZIK010000056">
    <property type="protein sequence ID" value="MBW7453274.1"/>
    <property type="molecule type" value="Genomic_DNA"/>
</dbReference>
<evidence type="ECO:0000256" key="4">
    <source>
        <dbReference type="ARBA" id="ARBA00023186"/>
    </source>
</evidence>
<evidence type="ECO:0000256" key="3">
    <source>
        <dbReference type="ARBA" id="ARBA00022840"/>
    </source>
</evidence>
<dbReference type="InterPro" id="IPR001404">
    <property type="entry name" value="Hsp90_fam"/>
</dbReference>
<dbReference type="NCBIfam" id="NF010683">
    <property type="entry name" value="PRK14083.1"/>
    <property type="match status" value="1"/>
</dbReference>
<dbReference type="Proteomes" id="UP001519887">
    <property type="component" value="Unassembled WGS sequence"/>
</dbReference>
<protein>
    <submittedName>
        <fullName evidence="5">HSP90 family protein</fullName>
    </submittedName>
</protein>
<keyword evidence="4" id="KW-0143">Chaperone</keyword>
<dbReference type="PRINTS" id="PR00775">
    <property type="entry name" value="HEATSHOCK90"/>
</dbReference>
<dbReference type="PANTHER" id="PTHR11528">
    <property type="entry name" value="HEAT SHOCK PROTEIN 90 FAMILY MEMBER"/>
    <property type="match status" value="1"/>
</dbReference>
<dbReference type="SUPFAM" id="SSF55874">
    <property type="entry name" value="ATPase domain of HSP90 chaperone/DNA topoisomerase II/histidine kinase"/>
    <property type="match status" value="1"/>
</dbReference>
<dbReference type="InterPro" id="IPR036890">
    <property type="entry name" value="HATPase_C_sf"/>
</dbReference>
<dbReference type="Gene3D" id="3.30.565.10">
    <property type="entry name" value="Histidine kinase-like ATPase, C-terminal domain"/>
    <property type="match status" value="1"/>
</dbReference>
<keyword evidence="3" id="KW-0067">ATP-binding</keyword>
<evidence type="ECO:0000313" key="6">
    <source>
        <dbReference type="Proteomes" id="UP001519887"/>
    </source>
</evidence>
<dbReference type="Gene3D" id="3.30.230.80">
    <property type="match status" value="1"/>
</dbReference>
<dbReference type="Pfam" id="PF00183">
    <property type="entry name" value="HSP90"/>
    <property type="match status" value="1"/>
</dbReference>
<keyword evidence="2" id="KW-0547">Nucleotide-binding</keyword>
<proteinExistence type="inferred from homology"/>
<dbReference type="SUPFAM" id="SSF54211">
    <property type="entry name" value="Ribosomal protein S5 domain 2-like"/>
    <property type="match status" value="1"/>
</dbReference>
<name>A0ABS7BXA8_9BACL</name>
<keyword evidence="6" id="KW-1185">Reference proteome</keyword>
<gene>
    <name evidence="5" type="ORF">K0U00_04405</name>
</gene>
<dbReference type="InterPro" id="IPR020568">
    <property type="entry name" value="Ribosomal_Su5_D2-typ_SF"/>
</dbReference>
<organism evidence="5 6">
    <name type="scientific">Paenibacillus sepulcri</name>
    <dbReference type="NCBI Taxonomy" id="359917"/>
    <lineage>
        <taxon>Bacteria</taxon>
        <taxon>Bacillati</taxon>
        <taxon>Bacillota</taxon>
        <taxon>Bacilli</taxon>
        <taxon>Bacillales</taxon>
        <taxon>Paenibacillaceae</taxon>
        <taxon>Paenibacillus</taxon>
    </lineage>
</organism>
<sequence>MNFQVNLQGVIDLLSNHLYSDPGVFIRELLQNGVDAITARKRLGHSFEEKVKAEIFPSSHTLSFQDNGCGLTESGIEQFLARIGSTTKKDNLDASDDFIGQFGVGLLSCFVVSDEIVLITRSALEGDSLEWRGKPDGTYQIKKLKKDVSVGTTVYLKAKPEYEEYFEFYRVRELLQKFGEFLAAPIYLIEEKYEQRINESLPPWRMDKEAAMTYVEDATYNKPLDIIPLRSILGGVEGVAHILPFAVSLQDEKKHKVYLKNMLLSDKMNNILPPWAFFVNGILNTDSLRPTASREAFQENDLFFTVRDELGECIKSHLIGLAEQNPELFKRIILVHYASIKAMAVEDEELYALFIRHLNFETSYGTMDMAAITSLHSSILLTPTLDEFRQISRVAKSQELMVINGGYVHDFELVRKVASVMEHVKLTVLDILEFSNRFEPLGREEQMDVQPFLELSDRLLMKYQCQSLIRWFEPADLPVLYNTNQEVNFFKLAEESEKEANALFTDIVHVIRTELYEKPYARLCYNYNNQIVRKAIASNDIRIQQVCIELFYTQSLLMGNHPLGPEELRLMNDSLLEFMNMGLDRANGADL</sequence>
<reference evidence="5 6" key="1">
    <citation type="submission" date="2021-07" db="EMBL/GenBank/DDBJ databases">
        <title>Paenibacillus radiodurans sp. nov., isolated from the southeastern edge of Tengger Desert.</title>
        <authorList>
            <person name="Zhang G."/>
        </authorList>
    </citation>
    <scope>NUCLEOTIDE SEQUENCE [LARGE SCALE GENOMIC DNA]</scope>
    <source>
        <strain evidence="5 6">CCM 7311</strain>
    </source>
</reference>